<accession>A0A250WTA2</accession>
<feature type="transmembrane region" description="Helical" evidence="7">
    <location>
        <begin position="651"/>
        <end position="671"/>
    </location>
</feature>
<keyword evidence="9" id="KW-1185">Reference proteome</keyword>
<feature type="transmembrane region" description="Helical" evidence="7">
    <location>
        <begin position="124"/>
        <end position="146"/>
    </location>
</feature>
<dbReference type="AlphaFoldDB" id="A0A250WTA2"/>
<evidence type="ECO:0000313" key="9">
    <source>
        <dbReference type="Proteomes" id="UP000232323"/>
    </source>
</evidence>
<keyword evidence="2" id="KW-0813">Transport</keyword>
<dbReference type="Gene3D" id="1.20.1250.20">
    <property type="entry name" value="MFS general substrate transporter like domains"/>
    <property type="match status" value="2"/>
</dbReference>
<evidence type="ECO:0000256" key="3">
    <source>
        <dbReference type="ARBA" id="ARBA00022692"/>
    </source>
</evidence>
<protein>
    <recommendedName>
        <fullName evidence="10">Major facilitator superfamily (MFS) profile domain-containing protein</fullName>
    </recommendedName>
</protein>
<comment type="caution">
    <text evidence="8">The sequence shown here is derived from an EMBL/GenBank/DDBJ whole genome shotgun (WGS) entry which is preliminary data.</text>
</comment>
<feature type="transmembrane region" description="Helical" evidence="7">
    <location>
        <begin position="542"/>
        <end position="561"/>
    </location>
</feature>
<evidence type="ECO:0000256" key="4">
    <source>
        <dbReference type="ARBA" id="ARBA00022989"/>
    </source>
</evidence>
<evidence type="ECO:0000256" key="7">
    <source>
        <dbReference type="SAM" id="Phobius"/>
    </source>
</evidence>
<feature type="transmembrane region" description="Helical" evidence="7">
    <location>
        <begin position="204"/>
        <end position="226"/>
    </location>
</feature>
<evidence type="ECO:0000256" key="2">
    <source>
        <dbReference type="ARBA" id="ARBA00022448"/>
    </source>
</evidence>
<evidence type="ECO:0000313" key="8">
    <source>
        <dbReference type="EMBL" id="GAX74058.1"/>
    </source>
</evidence>
<dbReference type="Pfam" id="PF07690">
    <property type="entry name" value="MFS_1"/>
    <property type="match status" value="1"/>
</dbReference>
<keyword evidence="3 7" id="KW-0812">Transmembrane</keyword>
<feature type="transmembrane region" description="Helical" evidence="7">
    <location>
        <begin position="677"/>
        <end position="699"/>
    </location>
</feature>
<feature type="transmembrane region" description="Helical" evidence="7">
    <location>
        <begin position="158"/>
        <end position="181"/>
    </location>
</feature>
<reference evidence="8 9" key="1">
    <citation type="submission" date="2017-08" db="EMBL/GenBank/DDBJ databases">
        <title>Acidophilic green algal genome provides insights into adaptation to an acidic environment.</title>
        <authorList>
            <person name="Hirooka S."/>
            <person name="Hirose Y."/>
            <person name="Kanesaki Y."/>
            <person name="Higuchi S."/>
            <person name="Fujiwara T."/>
            <person name="Onuma R."/>
            <person name="Era A."/>
            <person name="Ohbayashi R."/>
            <person name="Uzuka A."/>
            <person name="Nozaki H."/>
            <person name="Yoshikawa H."/>
            <person name="Miyagishima S.Y."/>
        </authorList>
    </citation>
    <scope>NUCLEOTIDE SEQUENCE [LARGE SCALE GENOMIC DNA]</scope>
    <source>
        <strain evidence="8 9">NIES-2499</strain>
    </source>
</reference>
<dbReference type="EMBL" id="BEGY01000005">
    <property type="protein sequence ID" value="GAX74058.1"/>
    <property type="molecule type" value="Genomic_DNA"/>
</dbReference>
<keyword evidence="5 7" id="KW-0472">Membrane</keyword>
<feature type="transmembrane region" description="Helical" evidence="7">
    <location>
        <begin position="500"/>
        <end position="518"/>
    </location>
</feature>
<dbReference type="PANTHER" id="PTHR23504">
    <property type="entry name" value="MAJOR FACILITATOR SUPERFAMILY DOMAIN-CONTAINING PROTEIN 10"/>
    <property type="match status" value="1"/>
</dbReference>
<dbReference type="Proteomes" id="UP000232323">
    <property type="component" value="Unassembled WGS sequence"/>
</dbReference>
<evidence type="ECO:0000256" key="5">
    <source>
        <dbReference type="ARBA" id="ARBA00023136"/>
    </source>
</evidence>
<proteinExistence type="predicted"/>
<comment type="subcellular location">
    <subcellularLocation>
        <location evidence="1">Membrane</location>
        <topology evidence="1">Multi-pass membrane protein</topology>
    </subcellularLocation>
</comment>
<dbReference type="InterPro" id="IPR036259">
    <property type="entry name" value="MFS_trans_sf"/>
</dbReference>
<feature type="transmembrane region" description="Helical" evidence="7">
    <location>
        <begin position="573"/>
        <end position="591"/>
    </location>
</feature>
<dbReference type="GO" id="GO:0016020">
    <property type="term" value="C:membrane"/>
    <property type="evidence" value="ECO:0007669"/>
    <property type="project" value="UniProtKB-SubCell"/>
</dbReference>
<feature type="region of interest" description="Disordered" evidence="6">
    <location>
        <begin position="283"/>
        <end position="313"/>
    </location>
</feature>
<keyword evidence="4 7" id="KW-1133">Transmembrane helix</keyword>
<name>A0A250WTA2_9CHLO</name>
<evidence type="ECO:0000256" key="1">
    <source>
        <dbReference type="ARBA" id="ARBA00004141"/>
    </source>
</evidence>
<evidence type="ECO:0000256" key="6">
    <source>
        <dbReference type="SAM" id="MobiDB-lite"/>
    </source>
</evidence>
<gene>
    <name evidence="8" type="ORF">CEUSTIGMA_g1508.t1</name>
</gene>
<organism evidence="8 9">
    <name type="scientific">Chlamydomonas eustigma</name>
    <dbReference type="NCBI Taxonomy" id="1157962"/>
    <lineage>
        <taxon>Eukaryota</taxon>
        <taxon>Viridiplantae</taxon>
        <taxon>Chlorophyta</taxon>
        <taxon>core chlorophytes</taxon>
        <taxon>Chlorophyceae</taxon>
        <taxon>CS clade</taxon>
        <taxon>Chlamydomonadales</taxon>
        <taxon>Chlamydomonadaceae</taxon>
        <taxon>Chlamydomonas</taxon>
    </lineage>
</organism>
<dbReference type="SUPFAM" id="SSF103473">
    <property type="entry name" value="MFS general substrate transporter"/>
    <property type="match status" value="1"/>
</dbReference>
<sequence>MKMQKGESFITPFPWPQMLVMMYINFAQGVMLTQDYTIAVFMVRDFLAAADSEGGVAEADEETVSRLSGLLTACYRYYSFSQLLTSLPMGYMSNNIGRKPVLIIGQLACIIGMLAFGLSPNYTMALLAHIFVGALNAIIGAWKCMIGESGDSLRQGSMFGYMTVGWGLGVISGPIVSGLAARPCGRIPGMPLCEPSQLNSERPYFFVCFCVSMILLLGLVLSMWILHETLASARMKQHGYDLSVFVQPACESELADEREAKEYDSLLPRVMSVESSWNGIREEEPSQGLHNDLAQSEQSEPAPKSELPASKRASLDKCEMGEKSKGNLIHSLHKSTLHLHPLVPKAQQSRAVDPHVSSGTNMTGPSFLSEGHGRDSWFRELRQLLLGKRKEYLRVDVEENSSVFTSSQSARWQSPTSMFSEMSDEGEQSRPISSTSYLPEKTVEMRGVLESNAMPKKGEPRVCIKAAEVRDQDAAQLQASDVKSHDGTSVHRYPWYTSRTVLLCIFSYGLTALLYAGMDEGFPLFATAPLSSSGLGMSETDLVAPLSTFGVTLMIFSGWGYAPMQRIFGTLALTRAGLVGSALACFMYPLVSVAQQRSHLVLANVLLYGGMVVRALCQACSFNGSIIMVNASPEPSELGQVNGLGQATASLVRGLGPALAGLIWAFSLSMHLDGQQFLMYGCVASIALFAFVAWGQVTVPRLKL</sequence>
<evidence type="ECO:0008006" key="10">
    <source>
        <dbReference type="Google" id="ProtNLM"/>
    </source>
</evidence>
<dbReference type="PANTHER" id="PTHR23504:SF117">
    <property type="entry name" value="MAJOR FACILITATOR SUPERFAMILY PROTEIN"/>
    <property type="match status" value="1"/>
</dbReference>
<dbReference type="OrthoDB" id="10262656at2759"/>
<dbReference type="InterPro" id="IPR011701">
    <property type="entry name" value="MFS"/>
</dbReference>
<feature type="transmembrane region" description="Helical" evidence="7">
    <location>
        <begin position="101"/>
        <end position="118"/>
    </location>
</feature>
<dbReference type="GO" id="GO:0022857">
    <property type="term" value="F:transmembrane transporter activity"/>
    <property type="evidence" value="ECO:0007669"/>
    <property type="project" value="InterPro"/>
</dbReference>